<protein>
    <submittedName>
        <fullName evidence="2">Uncharacterized protein</fullName>
    </submittedName>
</protein>
<reference evidence="2 3" key="1">
    <citation type="journal article" date="2019" name="Nat. Microbiol.">
        <title>Mediterranean grassland soil C-N compound turnover is dependent on rainfall and depth, and is mediated by genomically divergent microorganisms.</title>
        <authorList>
            <person name="Diamond S."/>
            <person name="Andeer P.F."/>
            <person name="Li Z."/>
            <person name="Crits-Christoph A."/>
            <person name="Burstein D."/>
            <person name="Anantharaman K."/>
            <person name="Lane K.R."/>
            <person name="Thomas B.C."/>
            <person name="Pan C."/>
            <person name="Northen T.R."/>
            <person name="Banfield J.F."/>
        </authorList>
    </citation>
    <scope>NUCLEOTIDE SEQUENCE [LARGE SCALE GENOMIC DNA]</scope>
    <source>
        <strain evidence="2">NP_1</strain>
    </source>
</reference>
<dbReference type="EMBL" id="VBAI01000164">
    <property type="protein sequence ID" value="TMJ09232.1"/>
    <property type="molecule type" value="Genomic_DNA"/>
</dbReference>
<proteinExistence type="predicted"/>
<evidence type="ECO:0000313" key="2">
    <source>
        <dbReference type="EMBL" id="TMJ09232.1"/>
    </source>
</evidence>
<dbReference type="Proteomes" id="UP000315217">
    <property type="component" value="Unassembled WGS sequence"/>
</dbReference>
<dbReference type="AlphaFoldDB" id="A0A537LMN1"/>
<evidence type="ECO:0000313" key="3">
    <source>
        <dbReference type="Proteomes" id="UP000315217"/>
    </source>
</evidence>
<evidence type="ECO:0000256" key="1">
    <source>
        <dbReference type="SAM" id="MobiDB-lite"/>
    </source>
</evidence>
<organism evidence="2 3">
    <name type="scientific">Candidatus Segetimicrobium genomatis</name>
    <dbReference type="NCBI Taxonomy" id="2569760"/>
    <lineage>
        <taxon>Bacteria</taxon>
        <taxon>Bacillati</taxon>
        <taxon>Candidatus Sysuimicrobiota</taxon>
        <taxon>Candidatus Sysuimicrobiia</taxon>
        <taxon>Candidatus Sysuimicrobiales</taxon>
        <taxon>Candidatus Segetimicrobiaceae</taxon>
        <taxon>Candidatus Segetimicrobium</taxon>
    </lineage>
</organism>
<comment type="caution">
    <text evidence="2">The sequence shown here is derived from an EMBL/GenBank/DDBJ whole genome shotgun (WGS) entry which is preliminary data.</text>
</comment>
<name>A0A537LMN1_9BACT</name>
<gene>
    <name evidence="2" type="ORF">E6G98_10080</name>
</gene>
<accession>A0A537LMN1</accession>
<feature type="region of interest" description="Disordered" evidence="1">
    <location>
        <begin position="60"/>
        <end position="80"/>
    </location>
</feature>
<sequence length="153" mass="16804">MPQPQFTNVPLGQLGNIEVSTYQTATGPRLRLRRHTPRPAEAYLDPLELEGLTRVRYKPIPLLPPRSDQADAATPRTDGTMAPLQNEFALVSVGVARVGSEEALMIRDMNAGQTVVLRAEELDALLRARHRDFAPLVDTSDLVAIPEADIDQA</sequence>